<proteinExistence type="predicted"/>
<evidence type="ECO:0000256" key="1">
    <source>
        <dbReference type="ARBA" id="ARBA00022737"/>
    </source>
</evidence>
<gene>
    <name evidence="2" type="ORF">EV420DRAFT_1667255</name>
</gene>
<protein>
    <submittedName>
        <fullName evidence="2">Regulator of chromosome condensation 1/beta-lactamase-inhibitor protein II</fullName>
    </submittedName>
</protein>
<feature type="non-terminal residue" evidence="2">
    <location>
        <position position="1"/>
    </location>
</feature>
<dbReference type="Proteomes" id="UP001175211">
    <property type="component" value="Unassembled WGS sequence"/>
</dbReference>
<comment type="caution">
    <text evidence="2">The sequence shown here is derived from an EMBL/GenBank/DDBJ whole genome shotgun (WGS) entry which is preliminary data.</text>
</comment>
<dbReference type="GeneID" id="85362543"/>
<keyword evidence="3" id="KW-1185">Reference proteome</keyword>
<dbReference type="Pfam" id="PF13540">
    <property type="entry name" value="RCC1_2"/>
    <property type="match status" value="1"/>
</dbReference>
<organism evidence="2 3">
    <name type="scientific">Armillaria tabescens</name>
    <name type="common">Ringless honey mushroom</name>
    <name type="synonym">Agaricus tabescens</name>
    <dbReference type="NCBI Taxonomy" id="1929756"/>
    <lineage>
        <taxon>Eukaryota</taxon>
        <taxon>Fungi</taxon>
        <taxon>Dikarya</taxon>
        <taxon>Basidiomycota</taxon>
        <taxon>Agaricomycotina</taxon>
        <taxon>Agaricomycetes</taxon>
        <taxon>Agaricomycetidae</taxon>
        <taxon>Agaricales</taxon>
        <taxon>Marasmiineae</taxon>
        <taxon>Physalacriaceae</taxon>
        <taxon>Desarmillaria</taxon>
    </lineage>
</organism>
<dbReference type="PANTHER" id="PTHR22872">
    <property type="entry name" value="BTK-BINDING PROTEIN-RELATED"/>
    <property type="match status" value="1"/>
</dbReference>
<keyword evidence="1" id="KW-0677">Repeat</keyword>
<accession>A0AA39J8L4</accession>
<sequence>ISHSLLLLQRSDIDISLKDFEGYTAFELYKTVEGTKPSVNVSGAELNATLGLGDGDDRTYPNQVVIPRRDSSDSSNIHAKFFPLQVRQVQTSKLHTVIVTCEKKVNLRLCGFGSGGWLGPGQHTQYSLTPLSQLNQTIVSVPLGQDHTLALTNTGEVLSWGLNQFAQLGYIVETSSIASIGRIEGPIQSALKKIVGQLKKEFVRGVAASKTSSACWTVMEVFTWGTNNGQLGYDKSAQPIQVLPRKVTKTTKRVTSVCLTDAAMICLLVMQEVICVWSDQSFKIKSQIQPYRPPQAIKGAHVSKIINCDDTVAALFSNGEIFLLVIPMLTEAEGSPPSSKAFVPQPAWP</sequence>
<dbReference type="PANTHER" id="PTHR22872:SF2">
    <property type="entry name" value="INHIBITOR OF BRUTON TYROSINE KINASE"/>
    <property type="match status" value="1"/>
</dbReference>
<evidence type="ECO:0000313" key="3">
    <source>
        <dbReference type="Proteomes" id="UP001175211"/>
    </source>
</evidence>
<dbReference type="SUPFAM" id="SSF50985">
    <property type="entry name" value="RCC1/BLIP-II"/>
    <property type="match status" value="1"/>
</dbReference>
<dbReference type="InterPro" id="IPR051625">
    <property type="entry name" value="Signaling_Regulatory_Domain"/>
</dbReference>
<dbReference type="EMBL" id="JAUEPS010000106">
    <property type="protein sequence ID" value="KAK0437714.1"/>
    <property type="molecule type" value="Genomic_DNA"/>
</dbReference>
<dbReference type="InterPro" id="IPR009091">
    <property type="entry name" value="RCC1/BLIP-II"/>
</dbReference>
<reference evidence="2" key="1">
    <citation type="submission" date="2023-06" db="EMBL/GenBank/DDBJ databases">
        <authorList>
            <consortium name="Lawrence Berkeley National Laboratory"/>
            <person name="Ahrendt S."/>
            <person name="Sahu N."/>
            <person name="Indic B."/>
            <person name="Wong-Bajracharya J."/>
            <person name="Merenyi Z."/>
            <person name="Ke H.-M."/>
            <person name="Monk M."/>
            <person name="Kocsube S."/>
            <person name="Drula E."/>
            <person name="Lipzen A."/>
            <person name="Balint B."/>
            <person name="Henrissat B."/>
            <person name="Andreopoulos B."/>
            <person name="Martin F.M."/>
            <person name="Harder C.B."/>
            <person name="Rigling D."/>
            <person name="Ford K.L."/>
            <person name="Foster G.D."/>
            <person name="Pangilinan J."/>
            <person name="Papanicolaou A."/>
            <person name="Barry K."/>
            <person name="LaButti K."/>
            <person name="Viragh M."/>
            <person name="Koriabine M."/>
            <person name="Yan M."/>
            <person name="Riley R."/>
            <person name="Champramary S."/>
            <person name="Plett K.L."/>
            <person name="Tsai I.J."/>
            <person name="Slot J."/>
            <person name="Sipos G."/>
            <person name="Plett J."/>
            <person name="Nagy L.G."/>
            <person name="Grigoriev I.V."/>
        </authorList>
    </citation>
    <scope>NUCLEOTIDE SEQUENCE</scope>
    <source>
        <strain evidence="2">CCBAS 213</strain>
    </source>
</reference>
<name>A0AA39J8L4_ARMTA</name>
<evidence type="ECO:0000313" key="2">
    <source>
        <dbReference type="EMBL" id="KAK0437714.1"/>
    </source>
</evidence>
<dbReference type="RefSeq" id="XP_060322658.1">
    <property type="nucleotide sequence ID" value="XM_060478995.1"/>
</dbReference>
<dbReference type="AlphaFoldDB" id="A0AA39J8L4"/>
<dbReference type="Gene3D" id="2.130.10.30">
    <property type="entry name" value="Regulator of chromosome condensation 1/beta-lactamase-inhibitor protein II"/>
    <property type="match status" value="1"/>
</dbReference>